<feature type="domain" description="N-acetyltransferase" evidence="3">
    <location>
        <begin position="3"/>
        <end position="145"/>
    </location>
</feature>
<evidence type="ECO:0000256" key="1">
    <source>
        <dbReference type="ARBA" id="ARBA00022679"/>
    </source>
</evidence>
<dbReference type="InterPro" id="IPR016181">
    <property type="entry name" value="Acyl_CoA_acyltransferase"/>
</dbReference>
<evidence type="ECO:0000259" key="3">
    <source>
        <dbReference type="PROSITE" id="PS51186"/>
    </source>
</evidence>
<keyword evidence="5" id="KW-1185">Reference proteome</keyword>
<dbReference type="Pfam" id="PF00583">
    <property type="entry name" value="Acetyltransf_1"/>
    <property type="match status" value="1"/>
</dbReference>
<evidence type="ECO:0000313" key="4">
    <source>
        <dbReference type="EMBL" id="SCZ37042.1"/>
    </source>
</evidence>
<dbReference type="PROSITE" id="PS51186">
    <property type="entry name" value="GNAT"/>
    <property type="match status" value="1"/>
</dbReference>
<gene>
    <name evidence="4" type="ORF">SAMN03080610_02079</name>
</gene>
<reference evidence="4 5" key="1">
    <citation type="submission" date="2016-10" db="EMBL/GenBank/DDBJ databases">
        <authorList>
            <person name="de Groot N.N."/>
        </authorList>
    </citation>
    <scope>NUCLEOTIDE SEQUENCE [LARGE SCALE GENOMIC DNA]</scope>
    <source>
        <strain evidence="4 5">DSM 2698</strain>
    </source>
</reference>
<accession>A0A1G5NI23</accession>
<sequence>MSVDIRRLKGSDRSAWEPLWQAYLAFYGVDLAPEVCDVTWRRLVLEKSAMFALGAYDADRLVGFAHCLFHPATWAIADRLYLEDLFVASDARGLGAGRALMDAVFAEAEAQNADKVYWQTEASNRRARALYDQVGKLTAYVRYER</sequence>
<keyword evidence="2" id="KW-0012">Acyltransferase</keyword>
<dbReference type="InterPro" id="IPR000182">
    <property type="entry name" value="GNAT_dom"/>
</dbReference>
<dbReference type="PANTHER" id="PTHR10545">
    <property type="entry name" value="DIAMINE N-ACETYLTRANSFERASE"/>
    <property type="match status" value="1"/>
</dbReference>
<dbReference type="GO" id="GO:0008080">
    <property type="term" value="F:N-acetyltransferase activity"/>
    <property type="evidence" value="ECO:0007669"/>
    <property type="project" value="TreeGrafter"/>
</dbReference>
<dbReference type="STRING" id="1120955.SAMN03080610_02079"/>
<dbReference type="RefSeq" id="WP_092812312.1">
    <property type="nucleotide sequence ID" value="NZ_FMVW01000004.1"/>
</dbReference>
<dbReference type="Proteomes" id="UP000199347">
    <property type="component" value="Unassembled WGS sequence"/>
</dbReference>
<dbReference type="PANTHER" id="PTHR10545:SF42">
    <property type="entry name" value="ACETYLTRANSFERASE"/>
    <property type="match status" value="1"/>
</dbReference>
<dbReference type="AlphaFoldDB" id="A0A1G5NI23"/>
<dbReference type="OrthoDB" id="9805924at2"/>
<evidence type="ECO:0000256" key="2">
    <source>
        <dbReference type="ARBA" id="ARBA00023315"/>
    </source>
</evidence>
<proteinExistence type="predicted"/>
<name>A0A1G5NI23_AFIMA</name>
<dbReference type="Gene3D" id="3.40.630.30">
    <property type="match status" value="1"/>
</dbReference>
<dbReference type="InterPro" id="IPR051016">
    <property type="entry name" value="Diverse_Substrate_AcTransf"/>
</dbReference>
<keyword evidence="1 4" id="KW-0808">Transferase</keyword>
<dbReference type="SUPFAM" id="SSF55729">
    <property type="entry name" value="Acyl-CoA N-acyltransferases (Nat)"/>
    <property type="match status" value="1"/>
</dbReference>
<evidence type="ECO:0000313" key="5">
    <source>
        <dbReference type="Proteomes" id="UP000199347"/>
    </source>
</evidence>
<dbReference type="EMBL" id="FMVW01000004">
    <property type="protein sequence ID" value="SCZ37042.1"/>
    <property type="molecule type" value="Genomic_DNA"/>
</dbReference>
<protein>
    <submittedName>
        <fullName evidence="4">Acetyltransferase (GNAT) family protein</fullName>
    </submittedName>
</protein>
<organism evidence="4 5">
    <name type="scientific">Afifella marina DSM 2698</name>
    <dbReference type="NCBI Taxonomy" id="1120955"/>
    <lineage>
        <taxon>Bacteria</taxon>
        <taxon>Pseudomonadati</taxon>
        <taxon>Pseudomonadota</taxon>
        <taxon>Alphaproteobacteria</taxon>
        <taxon>Hyphomicrobiales</taxon>
        <taxon>Afifellaceae</taxon>
        <taxon>Afifella</taxon>
    </lineage>
</organism>
<dbReference type="CDD" id="cd04301">
    <property type="entry name" value="NAT_SF"/>
    <property type="match status" value="1"/>
</dbReference>